<comment type="subcellular location">
    <subcellularLocation>
        <location evidence="1">Membrane</location>
        <topology evidence="1">Multi-pass membrane protein</topology>
    </subcellularLocation>
</comment>
<dbReference type="PANTHER" id="PTHR11730:SF89">
    <property type="entry name" value="AMMONIUM TRANSPORTER SLL0108-RELATED"/>
    <property type="match status" value="1"/>
</dbReference>
<dbReference type="InterPro" id="IPR024041">
    <property type="entry name" value="NH4_transpt_AmtB-like_dom"/>
</dbReference>
<feature type="transmembrane region" description="Helical" evidence="6">
    <location>
        <begin position="358"/>
        <end position="377"/>
    </location>
</feature>
<feature type="transmembrane region" description="Helical" evidence="6">
    <location>
        <begin position="493"/>
        <end position="513"/>
    </location>
</feature>
<feature type="transmembrane region" description="Helical" evidence="6">
    <location>
        <begin position="465"/>
        <end position="487"/>
    </location>
</feature>
<dbReference type="GO" id="GO:0008519">
    <property type="term" value="F:ammonium channel activity"/>
    <property type="evidence" value="ECO:0007669"/>
    <property type="project" value="InterPro"/>
</dbReference>
<evidence type="ECO:0000256" key="2">
    <source>
        <dbReference type="ARBA" id="ARBA00022692"/>
    </source>
</evidence>
<dbReference type="EMBL" id="FUKI01000117">
    <property type="protein sequence ID" value="SJM93223.1"/>
    <property type="molecule type" value="Genomic_DNA"/>
</dbReference>
<sequence>MPTISTHSTRQYCQPWFYIGLLAFIVITLREKTSSRVGEGKSRDARLHRLNLMTTLLALLLCCHSTAYAEEKTPAQTSPPVVEQKSTPAASDKTKLATKITDAESEPKTQAQAQLESSMDNVKVIEKTLTTLRKEIDNSKKGAVLNRATIKDGLDLISSQLKDAHVDLEDMRSLISTQGINLEKLQNDLLTLKRNDLTALQRSLNANAADVSSQKFLIENYASGGYETLLKIAELSTKLDKLSQGQSVQKDSKQNERISMIKDLDRLWLLLAIVMVSFVPIAFAIANNKEHNKPLLDGATAQQGVLLVCLAAFFGYFILGFSFMFGPSTGGWLGSMGFVLLGNATEPSLKSTFAFAEFLLYQASFVLFAALIIYTAIGRQLSGMAHLLLALLVGTLLVPVFGHWAWAGHFITDNKGWLEAIGFVDAGGATTINTLAAGFVLAWLWRIGKHKPASHDPDHPENEPVYCASALFFLAISVAGFTAGSLSISSNQIAPTLLNVGLAASAGGLAALLHYRYTRVDKGQVTRSLGGFVTGLVAVSATASTLDFAEALIVGAIAGLIHNVTYTLLRKSILQQVWQVRAAYIVAIHGAGGIWGSVCVALFGTEGLFAMPNMGQLGLQLTGTASALIYSVGLANAVFFLYARYNK</sequence>
<feature type="transmembrane region" description="Helical" evidence="6">
    <location>
        <begin position="581"/>
        <end position="603"/>
    </location>
</feature>
<evidence type="ECO:0000256" key="4">
    <source>
        <dbReference type="ARBA" id="ARBA00023136"/>
    </source>
</evidence>
<dbReference type="SUPFAM" id="SSF111352">
    <property type="entry name" value="Ammonium transporter"/>
    <property type="match status" value="1"/>
</dbReference>
<proteinExistence type="predicted"/>
<evidence type="ECO:0000256" key="1">
    <source>
        <dbReference type="ARBA" id="ARBA00004141"/>
    </source>
</evidence>
<dbReference type="Pfam" id="PF00909">
    <property type="entry name" value="Ammonium_transp"/>
    <property type="match status" value="1"/>
</dbReference>
<feature type="domain" description="Ammonium transporter AmtB-like" evidence="7">
    <location>
        <begin position="268"/>
        <end position="641"/>
    </location>
</feature>
<dbReference type="OrthoDB" id="9814202at2"/>
<evidence type="ECO:0000313" key="9">
    <source>
        <dbReference type="Proteomes" id="UP000195667"/>
    </source>
</evidence>
<keyword evidence="3 6" id="KW-1133">Transmembrane helix</keyword>
<accession>A0A1R4HAH8</accession>
<keyword evidence="9" id="KW-1185">Reference proteome</keyword>
<evidence type="ECO:0000256" key="6">
    <source>
        <dbReference type="SAM" id="Phobius"/>
    </source>
</evidence>
<dbReference type="GO" id="GO:0097272">
    <property type="term" value="P:ammonium homeostasis"/>
    <property type="evidence" value="ECO:0007669"/>
    <property type="project" value="TreeGrafter"/>
</dbReference>
<feature type="transmembrane region" description="Helical" evidence="6">
    <location>
        <begin position="12"/>
        <end position="29"/>
    </location>
</feature>
<evidence type="ECO:0000313" key="8">
    <source>
        <dbReference type="EMBL" id="SJM93223.1"/>
    </source>
</evidence>
<keyword evidence="4 6" id="KW-0472">Membrane</keyword>
<feature type="compositionally biased region" description="Polar residues" evidence="5">
    <location>
        <begin position="74"/>
        <end position="89"/>
    </location>
</feature>
<feature type="transmembrane region" description="Helical" evidence="6">
    <location>
        <begin position="623"/>
        <end position="643"/>
    </location>
</feature>
<dbReference type="Proteomes" id="UP000195667">
    <property type="component" value="Unassembled WGS sequence"/>
</dbReference>
<protein>
    <submittedName>
        <fullName evidence="8">Ammonium transporter</fullName>
    </submittedName>
</protein>
<feature type="transmembrane region" description="Helical" evidence="6">
    <location>
        <begin position="267"/>
        <end position="285"/>
    </location>
</feature>
<feature type="region of interest" description="Disordered" evidence="5">
    <location>
        <begin position="72"/>
        <end position="116"/>
    </location>
</feature>
<dbReference type="Gene3D" id="1.10.3430.10">
    <property type="entry name" value="Ammonium transporter AmtB like domains"/>
    <property type="match status" value="1"/>
</dbReference>
<evidence type="ECO:0000256" key="5">
    <source>
        <dbReference type="SAM" id="MobiDB-lite"/>
    </source>
</evidence>
<feature type="transmembrane region" description="Helical" evidence="6">
    <location>
        <begin position="384"/>
        <end position="406"/>
    </location>
</feature>
<organism evidence="8 9">
    <name type="scientific">Crenothrix polyspora</name>
    <dbReference type="NCBI Taxonomy" id="360316"/>
    <lineage>
        <taxon>Bacteria</taxon>
        <taxon>Pseudomonadati</taxon>
        <taxon>Pseudomonadota</taxon>
        <taxon>Gammaproteobacteria</taxon>
        <taxon>Methylococcales</taxon>
        <taxon>Crenotrichaceae</taxon>
        <taxon>Crenothrix</taxon>
    </lineage>
</organism>
<dbReference type="PANTHER" id="PTHR11730">
    <property type="entry name" value="AMMONIUM TRANSPORTER"/>
    <property type="match status" value="1"/>
</dbReference>
<feature type="transmembrane region" description="Helical" evidence="6">
    <location>
        <begin position="551"/>
        <end position="569"/>
    </location>
</feature>
<feature type="transmembrane region" description="Helical" evidence="6">
    <location>
        <begin position="305"/>
        <end position="326"/>
    </location>
</feature>
<evidence type="ECO:0000256" key="3">
    <source>
        <dbReference type="ARBA" id="ARBA00022989"/>
    </source>
</evidence>
<dbReference type="GO" id="GO:0016020">
    <property type="term" value="C:membrane"/>
    <property type="evidence" value="ECO:0007669"/>
    <property type="project" value="UniProtKB-SubCell"/>
</dbReference>
<gene>
    <name evidence="8" type="ORF">CRENPOLYSF1_410012</name>
</gene>
<reference evidence="9" key="1">
    <citation type="submission" date="2017-02" db="EMBL/GenBank/DDBJ databases">
        <authorList>
            <person name="Daims H."/>
        </authorList>
    </citation>
    <scope>NUCLEOTIDE SEQUENCE [LARGE SCALE GENOMIC DNA]</scope>
</reference>
<evidence type="ECO:0000259" key="7">
    <source>
        <dbReference type="Pfam" id="PF00909"/>
    </source>
</evidence>
<feature type="transmembrane region" description="Helical" evidence="6">
    <location>
        <begin position="525"/>
        <end position="545"/>
    </location>
</feature>
<name>A0A1R4HAH8_9GAMM</name>
<keyword evidence="2 6" id="KW-0812">Transmembrane</keyword>
<dbReference type="InterPro" id="IPR029020">
    <property type="entry name" value="Ammonium/urea_transptr"/>
</dbReference>
<dbReference type="AlphaFoldDB" id="A0A1R4HAH8"/>
<feature type="transmembrane region" description="Helical" evidence="6">
    <location>
        <begin position="426"/>
        <end position="445"/>
    </location>
</feature>